<dbReference type="AlphaFoldDB" id="A0A1G6L5E3"/>
<dbReference type="STRING" id="28234.SAMN04488588_1013"/>
<proteinExistence type="inferred from homology"/>
<evidence type="ECO:0000313" key="11">
    <source>
        <dbReference type="EMBL" id="SDC38358.1"/>
    </source>
</evidence>
<keyword evidence="4 10" id="KW-0547">Nucleotide-binding</keyword>
<dbReference type="InterPro" id="IPR014729">
    <property type="entry name" value="Rossmann-like_a/b/a_fold"/>
</dbReference>
<gene>
    <name evidence="12" type="primary">trpS</name>
    <name evidence="12" type="ORF">E4650_01200</name>
    <name evidence="11" type="ORF">SAMN04488588_1013</name>
</gene>
<dbReference type="InterPro" id="IPR001412">
    <property type="entry name" value="aa-tRNA-synth_I_CS"/>
</dbReference>
<dbReference type="GO" id="GO:0005524">
    <property type="term" value="F:ATP binding"/>
    <property type="evidence" value="ECO:0007669"/>
    <property type="project" value="UniProtKB-KW"/>
</dbReference>
<dbReference type="EC" id="6.1.1.2" evidence="2 9"/>
<dbReference type="FunFam" id="1.10.240.10:FF:000005">
    <property type="entry name" value="Tryptophan--tRNA ligase"/>
    <property type="match status" value="1"/>
</dbReference>
<accession>A0A1G6L5E3</accession>
<dbReference type="GO" id="GO:0004830">
    <property type="term" value="F:tryptophan-tRNA ligase activity"/>
    <property type="evidence" value="ECO:0007669"/>
    <property type="project" value="UniProtKB-UniRule"/>
</dbReference>
<dbReference type="SUPFAM" id="SSF52374">
    <property type="entry name" value="Nucleotidylyl transferase"/>
    <property type="match status" value="1"/>
</dbReference>
<sequence>MDKKRILTGDRPTGKLHLGHYVGTLKNRVKYQYEYDSIFIIADLHMLTTKNTKEDIEKSEENARSLVLDAISAGIEPENVKFYLQSAIPEVHELYTLLQNLTTVARLERMPSLKDMARDANIEMPFGLLGYPVLQTADIIGVKSHLVPVGKDNVAHVEIAREIARRFNSLYGELFPIPKVIQGEEAALIGIYGERKMSKSANNAIFLSDDANTVKKMVMKMKTDPNRIRADIPGKVEGNPVFIYHDLFNPNKEEVQDLKDRYRRGKVGDVEVKEKLVVALNNFLDPFRERRQKYETSGMVEEIIVRGTEQVREEVRNTVLEMKKLMGLSGVYKRIRRKAERYLKKQEKKDR</sequence>
<evidence type="ECO:0000313" key="13">
    <source>
        <dbReference type="Proteomes" id="UP000199322"/>
    </source>
</evidence>
<name>A0A1G6L5E3_9BACT</name>
<comment type="catalytic activity">
    <reaction evidence="8">
        <text>tRNA(Trp) + L-tryptophan + ATP = L-tryptophyl-tRNA(Trp) + AMP + diphosphate + H(+)</text>
        <dbReference type="Rhea" id="RHEA:24080"/>
        <dbReference type="Rhea" id="RHEA-COMP:9671"/>
        <dbReference type="Rhea" id="RHEA-COMP:9705"/>
        <dbReference type="ChEBI" id="CHEBI:15378"/>
        <dbReference type="ChEBI" id="CHEBI:30616"/>
        <dbReference type="ChEBI" id="CHEBI:33019"/>
        <dbReference type="ChEBI" id="CHEBI:57912"/>
        <dbReference type="ChEBI" id="CHEBI:78442"/>
        <dbReference type="ChEBI" id="CHEBI:78535"/>
        <dbReference type="ChEBI" id="CHEBI:456215"/>
        <dbReference type="EC" id="6.1.1.2"/>
    </reaction>
</comment>
<protein>
    <recommendedName>
        <fullName evidence="2 9">Tryptophan--tRNA ligase</fullName>
        <ecNumber evidence="2 9">6.1.1.2</ecNumber>
    </recommendedName>
</protein>
<dbReference type="GO" id="GO:0006436">
    <property type="term" value="P:tryptophanyl-tRNA aminoacylation"/>
    <property type="evidence" value="ECO:0007669"/>
    <property type="project" value="UniProtKB-UniRule"/>
</dbReference>
<evidence type="ECO:0000313" key="12">
    <source>
        <dbReference type="EMBL" id="TGG88840.1"/>
    </source>
</evidence>
<comment type="similarity">
    <text evidence="1 10">Belongs to the class-I aminoacyl-tRNA synthetase family.</text>
</comment>
<evidence type="ECO:0000256" key="3">
    <source>
        <dbReference type="ARBA" id="ARBA00022598"/>
    </source>
</evidence>
<keyword evidence="5 10" id="KW-0067">ATP-binding</keyword>
<evidence type="ECO:0000256" key="5">
    <source>
        <dbReference type="ARBA" id="ARBA00022840"/>
    </source>
</evidence>
<evidence type="ECO:0000256" key="8">
    <source>
        <dbReference type="ARBA" id="ARBA00049929"/>
    </source>
</evidence>
<evidence type="ECO:0000256" key="7">
    <source>
        <dbReference type="ARBA" id="ARBA00023146"/>
    </source>
</evidence>
<dbReference type="EMBL" id="FMYV01000003">
    <property type="protein sequence ID" value="SDC38358.1"/>
    <property type="molecule type" value="Genomic_DNA"/>
</dbReference>
<evidence type="ECO:0000256" key="1">
    <source>
        <dbReference type="ARBA" id="ARBA00005594"/>
    </source>
</evidence>
<reference evidence="12 14" key="2">
    <citation type="submission" date="2019-04" db="EMBL/GenBank/DDBJ databases">
        <title>Draft genome sequence data and analysis of a Fermenting Bacterium, Geotoga petraea strain HO-Geo1, isolated from heavy-oil petroleum reservoir in Russia.</title>
        <authorList>
            <person name="Grouzdev D.S."/>
            <person name="Semenova E.M."/>
            <person name="Sokolova D.S."/>
            <person name="Tourova T.P."/>
            <person name="Poltaraus A.B."/>
            <person name="Nazina T.N."/>
        </authorList>
    </citation>
    <scope>NUCLEOTIDE SEQUENCE [LARGE SCALE GENOMIC DNA]</scope>
    <source>
        <strain evidence="12 14">HO-Geo1</strain>
    </source>
</reference>
<evidence type="ECO:0000256" key="2">
    <source>
        <dbReference type="ARBA" id="ARBA00013161"/>
    </source>
</evidence>
<evidence type="ECO:0000256" key="6">
    <source>
        <dbReference type="ARBA" id="ARBA00022917"/>
    </source>
</evidence>
<evidence type="ECO:0000256" key="10">
    <source>
        <dbReference type="RuleBase" id="RU363036"/>
    </source>
</evidence>
<reference evidence="11 13" key="1">
    <citation type="submission" date="2016-10" db="EMBL/GenBank/DDBJ databases">
        <authorList>
            <person name="de Groot N.N."/>
        </authorList>
    </citation>
    <scope>NUCLEOTIDE SEQUENCE [LARGE SCALE GENOMIC DNA]</scope>
    <source>
        <strain evidence="11 13">WG14</strain>
    </source>
</reference>
<dbReference type="InterPro" id="IPR002305">
    <property type="entry name" value="aa-tRNA-synth_Ic"/>
</dbReference>
<keyword evidence="7 10" id="KW-0030">Aminoacyl-tRNA synthetase</keyword>
<dbReference type="PANTHER" id="PTHR43766">
    <property type="entry name" value="TRYPTOPHAN--TRNA LIGASE, MITOCHONDRIAL"/>
    <property type="match status" value="1"/>
</dbReference>
<dbReference type="NCBIfam" id="TIGR00233">
    <property type="entry name" value="trpS"/>
    <property type="match status" value="1"/>
</dbReference>
<keyword evidence="3 10" id="KW-0436">Ligase</keyword>
<dbReference type="Proteomes" id="UP000297288">
    <property type="component" value="Unassembled WGS sequence"/>
</dbReference>
<keyword evidence="6 10" id="KW-0648">Protein biosynthesis</keyword>
<dbReference type="PRINTS" id="PR01039">
    <property type="entry name" value="TRNASYNTHTRP"/>
</dbReference>
<evidence type="ECO:0000313" key="14">
    <source>
        <dbReference type="Proteomes" id="UP000297288"/>
    </source>
</evidence>
<keyword evidence="13" id="KW-1185">Reference proteome</keyword>
<dbReference type="InterPro" id="IPR002306">
    <property type="entry name" value="Trp-tRNA-ligase"/>
</dbReference>
<dbReference type="GO" id="GO:0005829">
    <property type="term" value="C:cytosol"/>
    <property type="evidence" value="ECO:0007669"/>
    <property type="project" value="TreeGrafter"/>
</dbReference>
<evidence type="ECO:0000256" key="9">
    <source>
        <dbReference type="NCBIfam" id="TIGR00233"/>
    </source>
</evidence>
<dbReference type="Proteomes" id="UP000199322">
    <property type="component" value="Unassembled WGS sequence"/>
</dbReference>
<dbReference type="EMBL" id="SRME01000001">
    <property type="protein sequence ID" value="TGG88840.1"/>
    <property type="molecule type" value="Genomic_DNA"/>
</dbReference>
<dbReference type="CDD" id="cd00806">
    <property type="entry name" value="TrpRS_core"/>
    <property type="match status" value="1"/>
</dbReference>
<evidence type="ECO:0000256" key="4">
    <source>
        <dbReference type="ARBA" id="ARBA00022741"/>
    </source>
</evidence>
<organism evidence="11 13">
    <name type="scientific">Geotoga petraea</name>
    <dbReference type="NCBI Taxonomy" id="28234"/>
    <lineage>
        <taxon>Bacteria</taxon>
        <taxon>Thermotogati</taxon>
        <taxon>Thermotogota</taxon>
        <taxon>Thermotogae</taxon>
        <taxon>Petrotogales</taxon>
        <taxon>Petrotogaceae</taxon>
        <taxon>Geotoga</taxon>
    </lineage>
</organism>
<dbReference type="Gene3D" id="1.10.240.10">
    <property type="entry name" value="Tyrosyl-Transfer RNA Synthetase"/>
    <property type="match status" value="1"/>
</dbReference>
<dbReference type="OrthoDB" id="9801042at2"/>
<dbReference type="PANTHER" id="PTHR43766:SF1">
    <property type="entry name" value="TRYPTOPHAN--TRNA LIGASE, MITOCHONDRIAL"/>
    <property type="match status" value="1"/>
</dbReference>
<dbReference type="RefSeq" id="WP_091403307.1">
    <property type="nucleotide sequence ID" value="NZ_FMYV01000003.1"/>
</dbReference>
<dbReference type="PROSITE" id="PS00178">
    <property type="entry name" value="AA_TRNA_LIGASE_I"/>
    <property type="match status" value="1"/>
</dbReference>
<dbReference type="InterPro" id="IPR050203">
    <property type="entry name" value="Trp-tRNA_synthetase"/>
</dbReference>
<dbReference type="Gene3D" id="3.40.50.620">
    <property type="entry name" value="HUPs"/>
    <property type="match status" value="1"/>
</dbReference>
<dbReference type="Pfam" id="PF00579">
    <property type="entry name" value="tRNA-synt_1b"/>
    <property type="match status" value="1"/>
</dbReference>